<proteinExistence type="inferred from homology"/>
<evidence type="ECO:0000256" key="7">
    <source>
        <dbReference type="ARBA" id="ARBA00023002"/>
    </source>
</evidence>
<comment type="pathway">
    <text evidence="2">Hormone biosynthesis.</text>
</comment>
<keyword evidence="7" id="KW-0560">Oxidoreductase</keyword>
<dbReference type="GO" id="GO:0016020">
    <property type="term" value="C:membrane"/>
    <property type="evidence" value="ECO:0007669"/>
    <property type="project" value="UniProtKB-SubCell"/>
</dbReference>
<dbReference type="AlphaFoldDB" id="A0A835FU32"/>
<evidence type="ECO:0000256" key="8">
    <source>
        <dbReference type="ARBA" id="ARBA00023136"/>
    </source>
</evidence>
<feature type="compositionally biased region" description="Pro residues" evidence="12">
    <location>
        <begin position="38"/>
        <end position="51"/>
    </location>
</feature>
<organism evidence="15 16">
    <name type="scientific">Digitaria exilis</name>
    <dbReference type="NCBI Taxonomy" id="1010633"/>
    <lineage>
        <taxon>Eukaryota</taxon>
        <taxon>Viridiplantae</taxon>
        <taxon>Streptophyta</taxon>
        <taxon>Embryophyta</taxon>
        <taxon>Tracheophyta</taxon>
        <taxon>Spermatophyta</taxon>
        <taxon>Magnoliopsida</taxon>
        <taxon>Liliopsida</taxon>
        <taxon>Poales</taxon>
        <taxon>Poaceae</taxon>
        <taxon>PACMAD clade</taxon>
        <taxon>Panicoideae</taxon>
        <taxon>Panicodae</taxon>
        <taxon>Paniceae</taxon>
        <taxon>Anthephorinae</taxon>
        <taxon>Digitaria</taxon>
    </lineage>
</organism>
<dbReference type="InterPro" id="IPR001104">
    <property type="entry name" value="3-oxo-5_a-steroid_4-DH_C"/>
</dbReference>
<sequence>MSGACHLFFSKTPRRNRYILPRPAAPTPSPPVAHNLLRPPPHLSPKQPPPSKQREKMVDQAAAAVEGSDAAFARCLLTLYLISPLTVLALRFVSAPYGKLSRPGWGPALPAPLAWFLMESPTLWLPPLVLLRAAAPSPPPAALLSRPLAALPVALYAIHYVNRTLVHPLRLARLRRATAPVPLLIAACALGFNLLNAYVQTRSVALHAGRLATPSALARCATGLALFAWGMATNIAADKELLRLKEAGGGYKIPRGGWFDLVTSPNYFGEAVEWLGFAVVAWTPAAWAFFLYTCANLGPRARAHRRWYLQKFGGEYPASRKAFVPYIY</sequence>
<dbReference type="FunFam" id="1.20.120.1630:FF:000002">
    <property type="entry name" value="Steroid 5 alpha-reductase 1"/>
    <property type="match status" value="1"/>
</dbReference>
<dbReference type="InterPro" id="IPR039357">
    <property type="entry name" value="SRD5A/TECR"/>
</dbReference>
<dbReference type="PROSITE" id="PS50244">
    <property type="entry name" value="S5A_REDUCTASE"/>
    <property type="match status" value="1"/>
</dbReference>
<comment type="pathway">
    <text evidence="9">Plant hormone biosynthesis; brassinosteroid biosynthesis.</text>
</comment>
<evidence type="ECO:0000256" key="11">
    <source>
        <dbReference type="ARBA" id="ARBA00060577"/>
    </source>
</evidence>
<comment type="similarity">
    <text evidence="3">Belongs to the steroid 5-alpha reductase family.</text>
</comment>
<dbReference type="Proteomes" id="UP000636709">
    <property type="component" value="Unassembled WGS sequence"/>
</dbReference>
<gene>
    <name evidence="15" type="ORF">HU200_004717</name>
</gene>
<evidence type="ECO:0000256" key="5">
    <source>
        <dbReference type="ARBA" id="ARBA00022692"/>
    </source>
</evidence>
<comment type="catalytic activity">
    <reaction evidence="10">
        <text>a 3-oxo-5alpha-steroid + NADP(+) = a 3-oxo-Delta(4)-steroid + NADPH + H(+)</text>
        <dbReference type="Rhea" id="RHEA:54384"/>
        <dbReference type="ChEBI" id="CHEBI:13601"/>
        <dbReference type="ChEBI" id="CHEBI:15378"/>
        <dbReference type="ChEBI" id="CHEBI:47909"/>
        <dbReference type="ChEBI" id="CHEBI:57783"/>
        <dbReference type="ChEBI" id="CHEBI:58349"/>
        <dbReference type="EC" id="1.3.1.22"/>
    </reaction>
</comment>
<comment type="subcellular location">
    <subcellularLocation>
        <location evidence="1">Membrane</location>
        <topology evidence="1">Multi-pass membrane protein</topology>
    </subcellularLocation>
</comment>
<dbReference type="EMBL" id="JACEFO010000325">
    <property type="protein sequence ID" value="KAF8775309.1"/>
    <property type="molecule type" value="Genomic_DNA"/>
</dbReference>
<evidence type="ECO:0000256" key="6">
    <source>
        <dbReference type="ARBA" id="ARBA00022989"/>
    </source>
</evidence>
<keyword evidence="8 13" id="KW-0472">Membrane</keyword>
<feature type="transmembrane region" description="Helical" evidence="13">
    <location>
        <begin position="181"/>
        <end position="199"/>
    </location>
</feature>
<evidence type="ECO:0000256" key="3">
    <source>
        <dbReference type="ARBA" id="ARBA00007742"/>
    </source>
</evidence>
<dbReference type="Pfam" id="PF02544">
    <property type="entry name" value="Steroid_dh"/>
    <property type="match status" value="1"/>
</dbReference>
<evidence type="ECO:0000256" key="2">
    <source>
        <dbReference type="ARBA" id="ARBA00004972"/>
    </source>
</evidence>
<evidence type="ECO:0000313" key="16">
    <source>
        <dbReference type="Proteomes" id="UP000636709"/>
    </source>
</evidence>
<protein>
    <recommendedName>
        <fullName evidence="4">3-oxo-5alpha-steroid 4-dehydrogenase (NADP(+))</fullName>
        <ecNumber evidence="4">1.3.1.22</ecNumber>
    </recommendedName>
</protein>
<dbReference type="GO" id="GO:0047751">
    <property type="term" value="F:3-oxo-5-alpha-steroid 4-dehydrogenase (NADP+) activity"/>
    <property type="evidence" value="ECO:0007669"/>
    <property type="project" value="UniProtKB-EC"/>
</dbReference>
<keyword evidence="5 13" id="KW-0812">Transmembrane</keyword>
<evidence type="ECO:0000259" key="14">
    <source>
        <dbReference type="Pfam" id="PF02544"/>
    </source>
</evidence>
<dbReference type="GO" id="GO:0016132">
    <property type="term" value="P:brassinosteroid biosynthetic process"/>
    <property type="evidence" value="ECO:0007669"/>
    <property type="project" value="TreeGrafter"/>
</dbReference>
<evidence type="ECO:0000313" key="15">
    <source>
        <dbReference type="EMBL" id="KAF8775309.1"/>
    </source>
</evidence>
<evidence type="ECO:0000256" key="10">
    <source>
        <dbReference type="ARBA" id="ARBA00048164"/>
    </source>
</evidence>
<feature type="transmembrane region" description="Helical" evidence="13">
    <location>
        <begin position="274"/>
        <end position="295"/>
    </location>
</feature>
<accession>A0A835FU32</accession>
<evidence type="ECO:0000256" key="1">
    <source>
        <dbReference type="ARBA" id="ARBA00004141"/>
    </source>
</evidence>
<keyword evidence="16" id="KW-1185">Reference proteome</keyword>
<dbReference type="OrthoDB" id="5788137at2759"/>
<name>A0A835FU32_9POAL</name>
<evidence type="ECO:0000256" key="4">
    <source>
        <dbReference type="ARBA" id="ARBA00012049"/>
    </source>
</evidence>
<dbReference type="EC" id="1.3.1.22" evidence="4"/>
<dbReference type="PANTHER" id="PTHR10556">
    <property type="entry name" value="3-OXO-5-ALPHA-STEROID 4-DEHYDROGENASE"/>
    <property type="match status" value="1"/>
</dbReference>
<comment type="caution">
    <text evidence="15">The sequence shown here is derived from an EMBL/GenBank/DDBJ whole genome shotgun (WGS) entry which is preliminary data.</text>
</comment>
<evidence type="ECO:0000256" key="9">
    <source>
        <dbReference type="ARBA" id="ARBA00037910"/>
    </source>
</evidence>
<feature type="region of interest" description="Disordered" evidence="12">
    <location>
        <begin position="19"/>
        <end position="57"/>
    </location>
</feature>
<dbReference type="Gene3D" id="1.20.120.1630">
    <property type="match status" value="1"/>
</dbReference>
<evidence type="ECO:0000256" key="13">
    <source>
        <dbReference type="SAM" id="Phobius"/>
    </source>
</evidence>
<comment type="pathway">
    <text evidence="11">Steroid biosynthesis.</text>
</comment>
<dbReference type="PANTHER" id="PTHR10556:SF43">
    <property type="entry name" value="STEROID 5-ALPHA-REDUCTASE DET2"/>
    <property type="match status" value="1"/>
</dbReference>
<keyword evidence="6 13" id="KW-1133">Transmembrane helix</keyword>
<reference evidence="15" key="1">
    <citation type="submission" date="2020-07" db="EMBL/GenBank/DDBJ databases">
        <title>Genome sequence and genetic diversity analysis of an under-domesticated orphan crop, white fonio (Digitaria exilis).</title>
        <authorList>
            <person name="Bennetzen J.L."/>
            <person name="Chen S."/>
            <person name="Ma X."/>
            <person name="Wang X."/>
            <person name="Yssel A.E.J."/>
            <person name="Chaluvadi S.R."/>
            <person name="Johnson M."/>
            <person name="Gangashetty P."/>
            <person name="Hamidou F."/>
            <person name="Sanogo M.D."/>
            <person name="Zwaenepoel A."/>
            <person name="Wallace J."/>
            <person name="Van De Peer Y."/>
            <person name="Van Deynze A."/>
        </authorList>
    </citation>
    <scope>NUCLEOTIDE SEQUENCE</scope>
    <source>
        <tissue evidence="15">Leaves</tissue>
    </source>
</reference>
<feature type="domain" description="3-oxo-5-alpha-steroid 4-dehydrogenase C-terminal" evidence="14">
    <location>
        <begin position="180"/>
        <end position="328"/>
    </location>
</feature>
<evidence type="ECO:0000256" key="12">
    <source>
        <dbReference type="SAM" id="MobiDB-lite"/>
    </source>
</evidence>
<feature type="transmembrane region" description="Helical" evidence="13">
    <location>
        <begin position="211"/>
        <end position="232"/>
    </location>
</feature>